<gene>
    <name evidence="1" type="ORF">Pka01_03640</name>
</gene>
<dbReference type="SUPFAM" id="SSF54637">
    <property type="entry name" value="Thioesterase/thiol ester dehydrase-isomerase"/>
    <property type="match status" value="1"/>
</dbReference>
<dbReference type="Gene3D" id="3.10.129.10">
    <property type="entry name" value="Hotdog Thioesterase"/>
    <property type="match status" value="1"/>
</dbReference>
<dbReference type="EMBL" id="BONV01000001">
    <property type="protein sequence ID" value="GIG77237.1"/>
    <property type="molecule type" value="Genomic_DNA"/>
</dbReference>
<organism evidence="1 2">
    <name type="scientific">Planotetraspora kaengkrachanensis</name>
    <dbReference type="NCBI Taxonomy" id="575193"/>
    <lineage>
        <taxon>Bacteria</taxon>
        <taxon>Bacillati</taxon>
        <taxon>Actinomycetota</taxon>
        <taxon>Actinomycetes</taxon>
        <taxon>Streptosporangiales</taxon>
        <taxon>Streptosporangiaceae</taxon>
        <taxon>Planotetraspora</taxon>
    </lineage>
</organism>
<keyword evidence="2" id="KW-1185">Reference proteome</keyword>
<evidence type="ECO:0000313" key="2">
    <source>
        <dbReference type="Proteomes" id="UP000630097"/>
    </source>
</evidence>
<dbReference type="Proteomes" id="UP000630097">
    <property type="component" value="Unassembled WGS sequence"/>
</dbReference>
<protein>
    <recommendedName>
        <fullName evidence="3">Thioesterase family protein</fullName>
    </recommendedName>
</protein>
<accession>A0A8J3PPN3</accession>
<comment type="caution">
    <text evidence="1">The sequence shown here is derived from an EMBL/GenBank/DDBJ whole genome shotgun (WGS) entry which is preliminary data.</text>
</comment>
<reference evidence="1 2" key="1">
    <citation type="submission" date="2021-01" db="EMBL/GenBank/DDBJ databases">
        <title>Whole genome shotgun sequence of Planotetraspora kaengkrachanensis NBRC 104272.</title>
        <authorList>
            <person name="Komaki H."/>
            <person name="Tamura T."/>
        </authorList>
    </citation>
    <scope>NUCLEOTIDE SEQUENCE [LARGE SCALE GENOMIC DNA]</scope>
    <source>
        <strain evidence="1 2">NBRC 104272</strain>
    </source>
</reference>
<sequence>MWGECGLMTAAAGLRTVLSVPERFRGPEGIANGGWIAGTLASSLTGGGHASAVEVTLHKPVPLETEVTIEHVGNAVTLNLGDQHLVEAIPVALGHGAGSGSADALTPPPFVPFNDAARAEDGFRGRHRHPIAGCFACGLREPGDGLRIFPGPVEGTDLVAAGWRVPVGVTDEHGVVPDSIIWSALDCATGWVQYGSSEEPGTDSVPAGSALLGRLTGQVFRRVYPLGSYSVVARAIGREGRKLHGVSAVYEVDGTLVAAAKATWITPRP</sequence>
<evidence type="ECO:0008006" key="3">
    <source>
        <dbReference type="Google" id="ProtNLM"/>
    </source>
</evidence>
<name>A0A8J3PPN3_9ACTN</name>
<dbReference type="InterPro" id="IPR029069">
    <property type="entry name" value="HotDog_dom_sf"/>
</dbReference>
<proteinExistence type="predicted"/>
<evidence type="ECO:0000313" key="1">
    <source>
        <dbReference type="EMBL" id="GIG77237.1"/>
    </source>
</evidence>
<dbReference type="AlphaFoldDB" id="A0A8J3PPN3"/>